<dbReference type="AlphaFoldDB" id="A0A517TST1"/>
<accession>A0A517TST1</accession>
<protein>
    <submittedName>
        <fullName evidence="1">Uncharacterized protein</fullName>
    </submittedName>
</protein>
<keyword evidence="2" id="KW-1185">Reference proteome</keyword>
<proteinExistence type="predicted"/>
<dbReference type="Proteomes" id="UP000317909">
    <property type="component" value="Chromosome"/>
</dbReference>
<dbReference type="KEGG" id="llh:I41_05800"/>
<dbReference type="EMBL" id="CP036339">
    <property type="protein sequence ID" value="QDT71423.1"/>
    <property type="molecule type" value="Genomic_DNA"/>
</dbReference>
<sequence>MGKCRSRHSLRKHSNRFYFIRRNQLRTKIARSLRPQACATLGWQTSAGALPRRIPRAVNAARLSAA</sequence>
<evidence type="ECO:0000313" key="2">
    <source>
        <dbReference type="Proteomes" id="UP000317909"/>
    </source>
</evidence>
<reference evidence="1 2" key="1">
    <citation type="submission" date="2019-02" db="EMBL/GenBank/DDBJ databases">
        <title>Deep-cultivation of Planctomycetes and their phenomic and genomic characterization uncovers novel biology.</title>
        <authorList>
            <person name="Wiegand S."/>
            <person name="Jogler M."/>
            <person name="Boedeker C."/>
            <person name="Pinto D."/>
            <person name="Vollmers J."/>
            <person name="Rivas-Marin E."/>
            <person name="Kohn T."/>
            <person name="Peeters S.H."/>
            <person name="Heuer A."/>
            <person name="Rast P."/>
            <person name="Oberbeckmann S."/>
            <person name="Bunk B."/>
            <person name="Jeske O."/>
            <person name="Meyerdierks A."/>
            <person name="Storesund J.E."/>
            <person name="Kallscheuer N."/>
            <person name="Luecker S."/>
            <person name="Lage O.M."/>
            <person name="Pohl T."/>
            <person name="Merkel B.J."/>
            <person name="Hornburger P."/>
            <person name="Mueller R.-W."/>
            <person name="Bruemmer F."/>
            <person name="Labrenz M."/>
            <person name="Spormann A.M."/>
            <person name="Op den Camp H."/>
            <person name="Overmann J."/>
            <person name="Amann R."/>
            <person name="Jetten M.S.M."/>
            <person name="Mascher T."/>
            <person name="Medema M.H."/>
            <person name="Devos D.P."/>
            <person name="Kaster A.-K."/>
            <person name="Ovreas L."/>
            <person name="Rohde M."/>
            <person name="Galperin M.Y."/>
            <person name="Jogler C."/>
        </authorList>
    </citation>
    <scope>NUCLEOTIDE SEQUENCE [LARGE SCALE GENOMIC DNA]</scope>
    <source>
        <strain evidence="1 2">I41</strain>
    </source>
</reference>
<name>A0A517TST1_9BACT</name>
<organism evidence="1 2">
    <name type="scientific">Lacipirellula limnantheis</name>
    <dbReference type="NCBI Taxonomy" id="2528024"/>
    <lineage>
        <taxon>Bacteria</taxon>
        <taxon>Pseudomonadati</taxon>
        <taxon>Planctomycetota</taxon>
        <taxon>Planctomycetia</taxon>
        <taxon>Pirellulales</taxon>
        <taxon>Lacipirellulaceae</taxon>
        <taxon>Lacipirellula</taxon>
    </lineage>
</organism>
<gene>
    <name evidence="1" type="ORF">I41_05800</name>
</gene>
<evidence type="ECO:0000313" key="1">
    <source>
        <dbReference type="EMBL" id="QDT71423.1"/>
    </source>
</evidence>